<dbReference type="InParanoid" id="K7L0B6"/>
<gene>
    <name evidence="1" type="ORF">GLYMA_07G078500</name>
</gene>
<reference evidence="1" key="3">
    <citation type="submission" date="2018-07" db="EMBL/GenBank/DDBJ databases">
        <title>WGS assembly of Glycine max.</title>
        <authorList>
            <person name="Schmutz J."/>
            <person name="Cannon S."/>
            <person name="Schlueter J."/>
            <person name="Ma J."/>
            <person name="Mitros T."/>
            <person name="Nelson W."/>
            <person name="Hyten D."/>
            <person name="Song Q."/>
            <person name="Thelen J."/>
            <person name="Cheng J."/>
            <person name="Xu D."/>
            <person name="Hellsten U."/>
            <person name="May G."/>
            <person name="Yu Y."/>
            <person name="Sakurai T."/>
            <person name="Umezawa T."/>
            <person name="Bhattacharyya M."/>
            <person name="Sandhu D."/>
            <person name="Valliyodan B."/>
            <person name="Lindquist E."/>
            <person name="Peto M."/>
            <person name="Grant D."/>
            <person name="Shu S."/>
            <person name="Goodstein D."/>
            <person name="Barry K."/>
            <person name="Futrell-Griggs M."/>
            <person name="Abernathy B."/>
            <person name="Du J."/>
            <person name="Tian Z."/>
            <person name="Zhu L."/>
            <person name="Gill N."/>
            <person name="Joshi T."/>
            <person name="Libault M."/>
            <person name="Sethuraman A."/>
            <person name="Zhang X."/>
            <person name="Shinozaki K."/>
            <person name="Nguyen H."/>
            <person name="Wing R."/>
            <person name="Cregan P."/>
            <person name="Specht J."/>
            <person name="Grimwood J."/>
            <person name="Rokhsar D."/>
            <person name="Stacey G."/>
            <person name="Shoemaker R."/>
            <person name="Jackson S."/>
        </authorList>
    </citation>
    <scope>NUCLEOTIDE SEQUENCE</scope>
    <source>
        <tissue evidence="1">Callus</tissue>
    </source>
</reference>
<dbReference type="Gramene" id="KRH48261">
    <property type="protein sequence ID" value="KRH48261"/>
    <property type="gene ID" value="GLYMA_07G078500"/>
</dbReference>
<evidence type="ECO:0000313" key="1">
    <source>
        <dbReference type="EMBL" id="KRH48261.1"/>
    </source>
</evidence>
<dbReference type="HOGENOM" id="CLU_2547126_0_0_1"/>
<dbReference type="PaxDb" id="3847-GLYMA07G08534.1"/>
<organism evidence="2">
    <name type="scientific">Glycine max</name>
    <name type="common">Soybean</name>
    <name type="synonym">Glycine hispida</name>
    <dbReference type="NCBI Taxonomy" id="3847"/>
    <lineage>
        <taxon>Eukaryota</taxon>
        <taxon>Viridiplantae</taxon>
        <taxon>Streptophyta</taxon>
        <taxon>Embryophyta</taxon>
        <taxon>Tracheophyta</taxon>
        <taxon>Spermatophyta</taxon>
        <taxon>Magnoliopsida</taxon>
        <taxon>eudicotyledons</taxon>
        <taxon>Gunneridae</taxon>
        <taxon>Pentapetalae</taxon>
        <taxon>rosids</taxon>
        <taxon>fabids</taxon>
        <taxon>Fabales</taxon>
        <taxon>Fabaceae</taxon>
        <taxon>Papilionoideae</taxon>
        <taxon>50 kb inversion clade</taxon>
        <taxon>NPAAA clade</taxon>
        <taxon>indigoferoid/millettioid clade</taxon>
        <taxon>Phaseoleae</taxon>
        <taxon>Glycine</taxon>
        <taxon>Glycine subgen. Soja</taxon>
    </lineage>
</organism>
<reference evidence="2" key="2">
    <citation type="submission" date="2018-02" db="UniProtKB">
        <authorList>
            <consortium name="EnsemblPlants"/>
        </authorList>
    </citation>
    <scope>IDENTIFICATION</scope>
    <source>
        <strain evidence="2">Williams 82</strain>
    </source>
</reference>
<evidence type="ECO:0000313" key="2">
    <source>
        <dbReference type="EnsemblPlants" id="KRH48261"/>
    </source>
</evidence>
<name>K7L0B6_SOYBN</name>
<reference evidence="1 2" key="1">
    <citation type="journal article" date="2010" name="Nature">
        <title>Genome sequence of the palaeopolyploid soybean.</title>
        <authorList>
            <person name="Schmutz J."/>
            <person name="Cannon S.B."/>
            <person name="Schlueter J."/>
            <person name="Ma J."/>
            <person name="Mitros T."/>
            <person name="Nelson W."/>
            <person name="Hyten D.L."/>
            <person name="Song Q."/>
            <person name="Thelen J.J."/>
            <person name="Cheng J."/>
            <person name="Xu D."/>
            <person name="Hellsten U."/>
            <person name="May G.D."/>
            <person name="Yu Y."/>
            <person name="Sakurai T."/>
            <person name="Umezawa T."/>
            <person name="Bhattacharyya M.K."/>
            <person name="Sandhu D."/>
            <person name="Valliyodan B."/>
            <person name="Lindquist E."/>
            <person name="Peto M."/>
            <person name="Grant D."/>
            <person name="Shu S."/>
            <person name="Goodstein D."/>
            <person name="Barry K."/>
            <person name="Futrell-Griggs M."/>
            <person name="Abernathy B."/>
            <person name="Du J."/>
            <person name="Tian Z."/>
            <person name="Zhu L."/>
            <person name="Gill N."/>
            <person name="Joshi T."/>
            <person name="Libault M."/>
            <person name="Sethuraman A."/>
            <person name="Zhang X.-C."/>
            <person name="Shinozaki K."/>
            <person name="Nguyen H.T."/>
            <person name="Wing R.A."/>
            <person name="Cregan P."/>
            <person name="Specht J."/>
            <person name="Grimwood J."/>
            <person name="Rokhsar D."/>
            <person name="Stacey G."/>
            <person name="Shoemaker R.C."/>
            <person name="Jackson S.A."/>
        </authorList>
    </citation>
    <scope>NUCLEOTIDE SEQUENCE [LARGE SCALE GENOMIC DNA]</scope>
    <source>
        <strain evidence="2">cv. Williams 82</strain>
        <tissue evidence="1">Callus</tissue>
    </source>
</reference>
<dbReference type="Proteomes" id="UP000008827">
    <property type="component" value="Chromosome 7"/>
</dbReference>
<evidence type="ECO:0000313" key="3">
    <source>
        <dbReference type="Proteomes" id="UP000008827"/>
    </source>
</evidence>
<dbReference type="AlphaFoldDB" id="K7L0B6"/>
<dbReference type="EMBL" id="CM000840">
    <property type="protein sequence ID" value="KRH48261.1"/>
    <property type="molecule type" value="Genomic_DNA"/>
</dbReference>
<sequence length="83" mass="9482">MLCTTIESNHHSKNSWTLFYVSLDTSTQINRQKKAYSLIVLHSIGYETIKHLKQSLICFAHLANESTNSKILVFLLAQNLPSF</sequence>
<protein>
    <submittedName>
        <fullName evidence="1 2">Uncharacterized protein</fullName>
    </submittedName>
</protein>
<proteinExistence type="predicted"/>
<keyword evidence="3" id="KW-1185">Reference proteome</keyword>
<accession>K7L0B6</accession>
<dbReference type="EnsemblPlants" id="KRH48261">
    <property type="protein sequence ID" value="KRH48261"/>
    <property type="gene ID" value="GLYMA_07G078500"/>
</dbReference>